<keyword evidence="2" id="KW-0238">DNA-binding</keyword>
<comment type="caution">
    <text evidence="5">The sequence shown here is derived from an EMBL/GenBank/DDBJ whole genome shotgun (WGS) entry which is preliminary data.</text>
</comment>
<dbReference type="GO" id="GO:0043565">
    <property type="term" value="F:sequence-specific DNA binding"/>
    <property type="evidence" value="ECO:0007669"/>
    <property type="project" value="InterPro"/>
</dbReference>
<dbReference type="InterPro" id="IPR009057">
    <property type="entry name" value="Homeodomain-like_sf"/>
</dbReference>
<evidence type="ECO:0000313" key="6">
    <source>
        <dbReference type="Proteomes" id="UP000239590"/>
    </source>
</evidence>
<dbReference type="PANTHER" id="PTHR43280">
    <property type="entry name" value="ARAC-FAMILY TRANSCRIPTIONAL REGULATOR"/>
    <property type="match status" value="1"/>
</dbReference>
<evidence type="ECO:0000259" key="4">
    <source>
        <dbReference type="PROSITE" id="PS01124"/>
    </source>
</evidence>
<reference evidence="6" key="1">
    <citation type="submission" date="2018-02" db="EMBL/GenBank/DDBJ databases">
        <title>Genome sequencing of Solimonas sp. HR-BB.</title>
        <authorList>
            <person name="Lee Y."/>
            <person name="Jeon C.O."/>
        </authorList>
    </citation>
    <scope>NUCLEOTIDE SEQUENCE [LARGE SCALE GENOMIC DNA]</scope>
    <source>
        <strain evidence="6">HR-U</strain>
    </source>
</reference>
<feature type="domain" description="HTH araC/xylS-type" evidence="4">
    <location>
        <begin position="218"/>
        <end position="301"/>
    </location>
</feature>
<protein>
    <submittedName>
        <fullName evidence="5">AraC family transcriptional regulator</fullName>
    </submittedName>
</protein>
<dbReference type="PROSITE" id="PS01124">
    <property type="entry name" value="HTH_ARAC_FAMILY_2"/>
    <property type="match status" value="1"/>
</dbReference>
<keyword evidence="3" id="KW-0804">Transcription</keyword>
<evidence type="ECO:0000256" key="3">
    <source>
        <dbReference type="ARBA" id="ARBA00023163"/>
    </source>
</evidence>
<evidence type="ECO:0000313" key="5">
    <source>
        <dbReference type="EMBL" id="PQA59578.1"/>
    </source>
</evidence>
<dbReference type="Pfam" id="PF12833">
    <property type="entry name" value="HTH_18"/>
    <property type="match status" value="1"/>
</dbReference>
<sequence>MNHPTPIKLESIAEVHRYLGLPKPLHPLISLLDNTNQQFDTNKLPQYDVLSFYKITFITQCSGKVRYGQGYYDFDEGSMLFAAPNQLMGRDREPTDHAGYALLIHPDFLQGFPLASKIRQYGFFSYSLTEALHLSDQEKTTILSVFKHMEEELNSRIDDLSQEVIIAQIELLLTYADRFYRRQFITRKPISHELLPKLEELLNCYFYDGTALRSGIPTVQYLAEQLHYSPTYLSDLLRSLTGQNAQQHIHGKLIEIAKEKLSASTLSISEVAYELGFEHPQSFSKLFKIKTNVSPLEFKRLFAREIPPERSAG</sequence>
<keyword evidence="1" id="KW-0805">Transcription regulation</keyword>
<organism evidence="5 6">
    <name type="scientific">Siphonobacter curvatus</name>
    <dbReference type="NCBI Taxonomy" id="2094562"/>
    <lineage>
        <taxon>Bacteria</taxon>
        <taxon>Pseudomonadati</taxon>
        <taxon>Bacteroidota</taxon>
        <taxon>Cytophagia</taxon>
        <taxon>Cytophagales</taxon>
        <taxon>Cytophagaceae</taxon>
        <taxon>Siphonobacter</taxon>
    </lineage>
</organism>
<dbReference type="Gene3D" id="1.10.10.60">
    <property type="entry name" value="Homeodomain-like"/>
    <property type="match status" value="1"/>
</dbReference>
<proteinExistence type="predicted"/>
<dbReference type="GO" id="GO:0003700">
    <property type="term" value="F:DNA-binding transcription factor activity"/>
    <property type="evidence" value="ECO:0007669"/>
    <property type="project" value="InterPro"/>
</dbReference>
<dbReference type="AlphaFoldDB" id="A0A2S7IPM0"/>
<evidence type="ECO:0000256" key="2">
    <source>
        <dbReference type="ARBA" id="ARBA00023125"/>
    </source>
</evidence>
<dbReference type="SUPFAM" id="SSF46689">
    <property type="entry name" value="Homeodomain-like"/>
    <property type="match status" value="1"/>
</dbReference>
<accession>A0A2S7IPM0</accession>
<keyword evidence="6" id="KW-1185">Reference proteome</keyword>
<dbReference type="SMART" id="SM00342">
    <property type="entry name" value="HTH_ARAC"/>
    <property type="match status" value="1"/>
</dbReference>
<evidence type="ECO:0000256" key="1">
    <source>
        <dbReference type="ARBA" id="ARBA00023015"/>
    </source>
</evidence>
<dbReference type="PANTHER" id="PTHR43280:SF32">
    <property type="entry name" value="TRANSCRIPTIONAL REGULATORY PROTEIN"/>
    <property type="match status" value="1"/>
</dbReference>
<gene>
    <name evidence="5" type="ORF">C5O19_08035</name>
</gene>
<name>A0A2S7IPM0_9BACT</name>
<dbReference type="EMBL" id="PTRA01000001">
    <property type="protein sequence ID" value="PQA59578.1"/>
    <property type="molecule type" value="Genomic_DNA"/>
</dbReference>
<dbReference type="InterPro" id="IPR018060">
    <property type="entry name" value="HTH_AraC"/>
</dbReference>
<dbReference type="RefSeq" id="WP_102199894.1">
    <property type="nucleotide sequence ID" value="NZ_PTRA01000001.1"/>
</dbReference>
<dbReference type="Proteomes" id="UP000239590">
    <property type="component" value="Unassembled WGS sequence"/>
</dbReference>
<dbReference type="OrthoDB" id="643086at2"/>